<proteinExistence type="predicted"/>
<gene>
    <name evidence="1" type="ORF">MKS88_004330</name>
</gene>
<protein>
    <submittedName>
        <fullName evidence="1">Uncharacterized protein</fullName>
    </submittedName>
</protein>
<sequence>MADEQKLKKKFQVTFAKIYTMQQFSCINERVKNRNKKLCGDESNKWCNNLSKQFCHNYAKMASKKRKKKFLKKCMNKKLLIEKYKGVEDIYITVHNLNNESNEKSYKIICIWSLTHAKKKKKKKKKKDKNNNRFDKSISTEIYTGGNGKIIIKHKNV</sequence>
<organism evidence="1 2">
    <name type="scientific">Plasmodium brasilianum</name>
    <dbReference type="NCBI Taxonomy" id="5824"/>
    <lineage>
        <taxon>Eukaryota</taxon>
        <taxon>Sar</taxon>
        <taxon>Alveolata</taxon>
        <taxon>Apicomplexa</taxon>
        <taxon>Aconoidasida</taxon>
        <taxon>Haemosporida</taxon>
        <taxon>Plasmodiidae</taxon>
        <taxon>Plasmodium</taxon>
        <taxon>Plasmodium (Plasmodium)</taxon>
    </lineage>
</organism>
<comment type="caution">
    <text evidence="1">The sequence shown here is derived from an EMBL/GenBank/DDBJ whole genome shotgun (WGS) entry which is preliminary data.</text>
</comment>
<name>A0ACB9Y5C6_PLABR</name>
<dbReference type="EMBL" id="CM043780">
    <property type="protein sequence ID" value="KAI4836533.1"/>
    <property type="molecule type" value="Genomic_DNA"/>
</dbReference>
<keyword evidence="2" id="KW-1185">Reference proteome</keyword>
<evidence type="ECO:0000313" key="1">
    <source>
        <dbReference type="EMBL" id="KAI4836533.1"/>
    </source>
</evidence>
<evidence type="ECO:0000313" key="2">
    <source>
        <dbReference type="Proteomes" id="UP001056978"/>
    </source>
</evidence>
<reference evidence="1" key="1">
    <citation type="submission" date="2022-06" db="EMBL/GenBank/DDBJ databases">
        <title>The First Complete Genome of the Simian Malaria Parasite Plasmodium brasilianum.</title>
        <authorList>
            <person name="Bajic M."/>
            <person name="Ravishankar S."/>
        </authorList>
    </citation>
    <scope>NUCLEOTIDE SEQUENCE</scope>
    <source>
        <strain evidence="1">Bolivian I</strain>
    </source>
</reference>
<dbReference type="Proteomes" id="UP001056978">
    <property type="component" value="Chromosome 12"/>
</dbReference>
<accession>A0ACB9Y5C6</accession>